<accession>A0A542YII6</accession>
<sequence length="238" mass="25809">MARRDSTAPKAPKEPGRIKQMYQVFQMTRKYDPSSVWWMLLGFLGPLAVVVTLGIVLSSGNVFGIVLWSVSGLLAGVLVFLIILSRRAERAAYSQIQGQPGAVGAVLKSSLRRGWAASEIPVAVSPRTQDAVYRAVGRGGIALIGEGPKSRTTRMVEEERRKIARIVPNVAINVIHVGPDADSVPLHKIARTLGTFKRQLSKAEIYAVTNRISSLDNKGGLAIPKGIDPTKVRAPRPR</sequence>
<keyword evidence="1" id="KW-1133">Transmembrane helix</keyword>
<gene>
    <name evidence="2" type="ORF">FB562_0981</name>
</gene>
<evidence type="ECO:0000256" key="1">
    <source>
        <dbReference type="SAM" id="Phobius"/>
    </source>
</evidence>
<feature type="transmembrane region" description="Helical" evidence="1">
    <location>
        <begin position="62"/>
        <end position="84"/>
    </location>
</feature>
<dbReference type="InterPro" id="IPR025445">
    <property type="entry name" value="DUF4191"/>
</dbReference>
<proteinExistence type="predicted"/>
<dbReference type="OrthoDB" id="8479889at2"/>
<evidence type="ECO:0000313" key="3">
    <source>
        <dbReference type="Proteomes" id="UP000317998"/>
    </source>
</evidence>
<evidence type="ECO:0000313" key="2">
    <source>
        <dbReference type="EMBL" id="TQL47906.1"/>
    </source>
</evidence>
<keyword evidence="1" id="KW-0472">Membrane</keyword>
<dbReference type="Pfam" id="PF13829">
    <property type="entry name" value="DUF4191"/>
    <property type="match status" value="1"/>
</dbReference>
<comment type="caution">
    <text evidence="2">The sequence shown here is derived from an EMBL/GenBank/DDBJ whole genome shotgun (WGS) entry which is preliminary data.</text>
</comment>
<protein>
    <submittedName>
        <fullName evidence="2">Uncharacterized protein DUF4191</fullName>
    </submittedName>
</protein>
<name>A0A542YII6_9MICO</name>
<dbReference type="RefSeq" id="WP_141880106.1">
    <property type="nucleotide sequence ID" value="NZ_VFOM01000001.1"/>
</dbReference>
<keyword evidence="3" id="KW-1185">Reference proteome</keyword>
<dbReference type="EMBL" id="VFOM01000001">
    <property type="protein sequence ID" value="TQL47906.1"/>
    <property type="molecule type" value="Genomic_DNA"/>
</dbReference>
<dbReference type="Proteomes" id="UP000317998">
    <property type="component" value="Unassembled WGS sequence"/>
</dbReference>
<keyword evidence="1" id="KW-0812">Transmembrane</keyword>
<reference evidence="2 3" key="1">
    <citation type="submission" date="2019-06" db="EMBL/GenBank/DDBJ databases">
        <title>Sequencing the genomes of 1000 actinobacteria strains.</title>
        <authorList>
            <person name="Klenk H.-P."/>
        </authorList>
    </citation>
    <scope>NUCLEOTIDE SEQUENCE [LARGE SCALE GENOMIC DNA]</scope>
    <source>
        <strain evidence="2 3">DSM 26477</strain>
    </source>
</reference>
<organism evidence="2 3">
    <name type="scientific">Homoserinimonas aerilata</name>
    <dbReference type="NCBI Taxonomy" id="1162970"/>
    <lineage>
        <taxon>Bacteria</taxon>
        <taxon>Bacillati</taxon>
        <taxon>Actinomycetota</taxon>
        <taxon>Actinomycetes</taxon>
        <taxon>Micrococcales</taxon>
        <taxon>Microbacteriaceae</taxon>
        <taxon>Homoserinimonas</taxon>
    </lineage>
</organism>
<dbReference type="AlphaFoldDB" id="A0A542YII6"/>
<feature type="transmembrane region" description="Helical" evidence="1">
    <location>
        <begin position="36"/>
        <end position="56"/>
    </location>
</feature>